<dbReference type="InterPro" id="IPR027357">
    <property type="entry name" value="DOCKER_dom"/>
</dbReference>
<dbReference type="PANTHER" id="PTHR45653:SF5">
    <property type="entry name" value="DOCK FAMILY PROTEIN"/>
    <property type="match status" value="1"/>
</dbReference>
<dbReference type="InterPro" id="IPR035892">
    <property type="entry name" value="C2_domain_sf"/>
</dbReference>
<evidence type="ECO:0000259" key="4">
    <source>
        <dbReference type="PROSITE" id="PS51650"/>
    </source>
</evidence>
<dbReference type="InterPro" id="IPR043161">
    <property type="entry name" value="DOCK_C_lobe_A"/>
</dbReference>
<dbReference type="CDD" id="cd11684">
    <property type="entry name" value="DHR2_DOCK"/>
    <property type="match status" value="1"/>
</dbReference>
<dbReference type="GeneID" id="14870776"/>
<dbReference type="GO" id="GO:0007264">
    <property type="term" value="P:small GTPase-mediated signal transduction"/>
    <property type="evidence" value="ECO:0007669"/>
    <property type="project" value="InterPro"/>
</dbReference>
<dbReference type="Pfam" id="PF20421">
    <property type="entry name" value="DHR-2_Lobe_C"/>
    <property type="match status" value="1"/>
</dbReference>
<dbReference type="SUPFAM" id="SSF49562">
    <property type="entry name" value="C2 domain (Calcium/lipid-binding domain, CaLB)"/>
    <property type="match status" value="1"/>
</dbReference>
<dbReference type="GO" id="GO:0005737">
    <property type="term" value="C:cytoplasm"/>
    <property type="evidence" value="ECO:0007669"/>
    <property type="project" value="TreeGrafter"/>
</dbReference>
<dbReference type="InterPro" id="IPR043162">
    <property type="entry name" value="DOCK_C_lobe_C"/>
</dbReference>
<dbReference type="GO" id="GO:0005886">
    <property type="term" value="C:plasma membrane"/>
    <property type="evidence" value="ECO:0007669"/>
    <property type="project" value="TreeGrafter"/>
</dbReference>
<dbReference type="STRING" id="1054147.F4Q0L8"/>
<dbReference type="Gene3D" id="2.60.40.150">
    <property type="entry name" value="C2 domain"/>
    <property type="match status" value="1"/>
</dbReference>
<dbReference type="SUPFAM" id="SSF50044">
    <property type="entry name" value="SH3-domain"/>
    <property type="match status" value="1"/>
</dbReference>
<dbReference type="InterPro" id="IPR027007">
    <property type="entry name" value="C2_DOCK-type_domain"/>
</dbReference>
<dbReference type="GO" id="GO:0031267">
    <property type="term" value="F:small GTPase binding"/>
    <property type="evidence" value="ECO:0007669"/>
    <property type="project" value="TreeGrafter"/>
</dbReference>
<feature type="compositionally biased region" description="Low complexity" evidence="3">
    <location>
        <begin position="229"/>
        <end position="240"/>
    </location>
</feature>
<feature type="compositionally biased region" description="Low complexity" evidence="3">
    <location>
        <begin position="80"/>
        <end position="93"/>
    </location>
</feature>
<feature type="compositionally biased region" description="Low complexity" evidence="3">
    <location>
        <begin position="119"/>
        <end position="149"/>
    </location>
</feature>
<dbReference type="GO" id="GO:0005085">
    <property type="term" value="F:guanyl-nucleotide exchange factor activity"/>
    <property type="evidence" value="ECO:0007669"/>
    <property type="project" value="UniProtKB-KW"/>
</dbReference>
<protein>
    <submittedName>
        <fullName evidence="6">DOCK family protein</fullName>
    </submittedName>
</protein>
<dbReference type="Pfam" id="PF14429">
    <property type="entry name" value="DOCK-C2"/>
    <property type="match status" value="1"/>
</dbReference>
<sequence length="2149" mass="241404">MSNISKPPAQQQPVVGGVGKVAPQLKPAAGLVRPMIGKPAPAPTVGGGGDNSSSNDTTTTSASEGNVKPSAFRLASSVFNQSTPDTNNSNTSTPAEPPQPRFKLKPVASTVLNKPPPQQQQQPSSTATSTNNNVTSTTTTTPTVKPSVNQFNKPPPATNTTTTTTTTPTSPNGNGVAKLPPRPVLLKKVATPLPTPPSSSQSPSQSSPPTTPNKEQPTSSAISPDSNSTPTTTTTVLPTKTLERPKSREEIVTEDLLNSIITETEQPTLAKRASLIIAKDEPVVPVEPVTTTTTATAPVTQQEPSSTSSSSTAIKSNLNTTTKKREWKPTTSASSLQLSLPVDVATSGSSEFSQLTTRNIEGGQVAQPKKETVRVLSYQKGDFTNLNMHRGDIVEITEQGEKDTWTGFNGYKTGNFSIQNTKPMVVSVGTDIQATVDRFEKAVCVKDHRGKQGISLTIMKGDVIAIIDRNNRTTASVALGRVKLGLDGWSDAGEFPLENIRLVSQKEYILYSDLLDLVVEVSERFMDPESLIQGGSEKELEKKQLQLRDKTKLLQSIQDAILIETDEPRLLQLQANLRQEIETTHAMLSNEFYVSNPNNGEIENEESSSPVGLLKDHLQMVGEKKGLKYDKFVNTNREASDSNTRRWDYAQISVDVKLNKSTLKRAGNSGTLEYYFSLLNYTQSKFITEQMQIIPSDTNSSVKFLFKDIEPADLTDDIALVCKVIRRGTMKDHADTTPIKKGSSTDLRRPFGYACIKLISAFSETQIATEKDSNLYFYSSNDLNFNLIPENVLKFNNEEELKKHGVESIPKGMPTAILPIACSFYDMSYEKCLEKYQQLAKAQTIEKMEHKVVKNEKKHHLYISLDSGKFTADKKVEVSVRVRMNDSGEFLHNCISLGGKEFWASEIKSFVCHNSLTPTWNEYLQFQIPEDKFLNCHLLFTIKSASSKQSKTNIIGFAFMRLGSTDSSVAIQNADHNLLIYKASSADVPINYLTENIPSVINSSISSTTGTSSPPLLSSGSTGMSTLNISQQMSPPLNQSQKIDHSSPSSSPQLSSANTGKFSIKKGESLKIKSTFHTTKFIQHPSIHQLLNWKQHEKDLQHILDKFKFVEPLLIMRNLSGIVDSLFQIYESSTAGSLFTVEPMSLLVYNTIVFIIGLLTDERMARYRNFKVDLDQYIETKFSGALTHKHLLNCLAYHMKDISAKESAKISPTLKSLDYMFQLITKSRLVYKQQQSKSSMPGLQLNSINDSEWYKDISEFLSQLNKLMASNSPLLIVVQTLALRNFASMMKGLSYFLDKVTLCKVLCEFIESVHYNEKQEHLNTHKLSVFYQILSAHLAIDQETVEHLLPTLMAITDQHLTKGEELKLSTQLLSLALESLETLDSVDLKKKYFNVIMTVFTKVLGLVDQFLVNDQAHHSHNNSAANQMANWRQDAPFNYDTTFLVTCLLSMLHYMVVFNLTNKYLIDVSVGSDSKLFLKKILRLLDTLLARGVYHYRFPTMQLFHHKITFRLLTLLSPAFVKGNTPIGQENNENWLSFIALHFNFFTTHLMRSNRYRAHRLAPLQPILLDIRVRMVKSVRELWNTSIGASSQFLTHMVQLLLASLLNGFAEVDEMCQDLFFAVMKKDHQEKRSFKRVESKAIEILDKIIIRERWTDEQIFRRFLNQRLDPFFSSAGEEHGDAQYKREGKAFIGNLLQLLSLLFDFRTLPMDRAFEEERTIATLKMMEYFKDRKDTYIKYVHELLSQHINSGYFTEAGFTFLLHADLYSWDVDEEQQASVGAFTFTTPDQPAPITLPAEPAHSRKERLVKMAIQYLDKGQVWEKCITLLQELSAYYDATYNFRGLADVANQQADLYDKIVSTERFFAEYFRVGYYGRKFPQTIQGKEFLYRGFELERLADFTTRILAKFPNAELLKTTGEPSADILNADAQYLLITIVNPSSTEEIHKRVKHVTEGTPSNSRAYHRRNDVNVFLYSKAFEKKSAASPSNPNNKFADLWIRNHFLIADSSFPTIHRRAEVIKKEQTELTPIENAVNSVDLKNEELAEMVKKYLANPQLNLNPLAMALNGSIDAAVNGGVSLYKEAFFEKQDVLDAISKPFIPKLSSALKNQVEILERGLYIHSQRCPEELRGLHEKLESFFPKFKSEVLSL</sequence>
<feature type="compositionally biased region" description="Polar residues" evidence="3">
    <location>
        <begin position="213"/>
        <end position="228"/>
    </location>
</feature>
<dbReference type="CDD" id="cd08679">
    <property type="entry name" value="C2_DOCK180_related"/>
    <property type="match status" value="1"/>
</dbReference>
<dbReference type="InterPro" id="IPR046773">
    <property type="entry name" value="DOCKER_Lobe_C"/>
</dbReference>
<accession>F4Q0L8</accession>
<feature type="compositionally biased region" description="Low complexity" evidence="3">
    <location>
        <begin position="1046"/>
        <end position="1056"/>
    </location>
</feature>
<keyword evidence="1" id="KW-0344">Guanine-nucleotide releasing factor</keyword>
<dbReference type="PANTHER" id="PTHR45653">
    <property type="entry name" value="DEDICATOR OF CYTOKINESIS"/>
    <property type="match status" value="1"/>
</dbReference>
<dbReference type="EMBL" id="GL883018">
    <property type="protein sequence ID" value="EGG18369.1"/>
    <property type="molecule type" value="Genomic_DNA"/>
</dbReference>
<dbReference type="KEGG" id="dfa:DFA_03863"/>
<dbReference type="Gene3D" id="1.20.58.740">
    <property type="match status" value="1"/>
</dbReference>
<dbReference type="InterPro" id="IPR026791">
    <property type="entry name" value="DOCK"/>
</dbReference>
<dbReference type="PROSITE" id="PS51650">
    <property type="entry name" value="C2_DOCK"/>
    <property type="match status" value="1"/>
</dbReference>
<feature type="domain" description="C2 DOCK-type" evidence="4">
    <location>
        <begin position="858"/>
        <end position="1034"/>
    </location>
</feature>
<reference evidence="7" key="1">
    <citation type="journal article" date="2011" name="Genome Res.">
        <title>Phylogeny-wide analysis of social amoeba genomes highlights ancient origins for complex intercellular communication.</title>
        <authorList>
            <person name="Heidel A.J."/>
            <person name="Lawal H.M."/>
            <person name="Felder M."/>
            <person name="Schilde C."/>
            <person name="Helps N.R."/>
            <person name="Tunggal B."/>
            <person name="Rivero F."/>
            <person name="John U."/>
            <person name="Schleicher M."/>
            <person name="Eichinger L."/>
            <person name="Platzer M."/>
            <person name="Noegel A.A."/>
            <person name="Schaap P."/>
            <person name="Gloeckner G."/>
        </authorList>
    </citation>
    <scope>NUCLEOTIDE SEQUENCE [LARGE SCALE GENOMIC DNA]</scope>
    <source>
        <strain evidence="7">SH3</strain>
    </source>
</reference>
<feature type="compositionally biased region" description="Low complexity" evidence="3">
    <location>
        <begin position="198"/>
        <end position="208"/>
    </location>
</feature>
<dbReference type="RefSeq" id="XP_004366273.1">
    <property type="nucleotide sequence ID" value="XM_004366216.1"/>
</dbReference>
<feature type="region of interest" description="Disordered" evidence="3">
    <location>
        <begin position="1004"/>
        <end position="1060"/>
    </location>
</feature>
<gene>
    <name evidence="6" type="primary">docB</name>
    <name evidence="6" type="ORF">DFA_03863</name>
</gene>
<evidence type="ECO:0000313" key="7">
    <source>
        <dbReference type="Proteomes" id="UP000007797"/>
    </source>
</evidence>
<feature type="domain" description="DOCKER" evidence="5">
    <location>
        <begin position="1727"/>
        <end position="2149"/>
    </location>
</feature>
<dbReference type="Gene3D" id="1.25.40.410">
    <property type="match status" value="1"/>
</dbReference>
<feature type="compositionally biased region" description="Low complexity" evidence="3">
    <location>
        <begin position="158"/>
        <end position="171"/>
    </location>
</feature>
<comment type="similarity">
    <text evidence="2">Belongs to the DOCK family.</text>
</comment>
<dbReference type="InterPro" id="IPR036028">
    <property type="entry name" value="SH3-like_dom_sf"/>
</dbReference>
<proteinExistence type="inferred from homology"/>
<feature type="compositionally biased region" description="Polar residues" evidence="3">
    <location>
        <begin position="1029"/>
        <end position="1041"/>
    </location>
</feature>
<dbReference type="Pfam" id="PF20422">
    <property type="entry name" value="DHR-2_Lobe_B"/>
    <property type="match status" value="1"/>
</dbReference>
<name>F4Q0L8_CACFS</name>
<evidence type="ECO:0000256" key="2">
    <source>
        <dbReference type="PROSITE-ProRule" id="PRU00983"/>
    </source>
</evidence>
<dbReference type="PROSITE" id="PS51651">
    <property type="entry name" value="DOCKER"/>
    <property type="match status" value="1"/>
</dbReference>
<keyword evidence="7" id="KW-1185">Reference proteome</keyword>
<feature type="compositionally biased region" description="Low complexity" evidence="3">
    <location>
        <begin position="292"/>
        <end position="312"/>
    </location>
</feature>
<dbReference type="OMA" id="HIHYGGT"/>
<feature type="region of interest" description="Disordered" evidence="3">
    <location>
        <begin position="292"/>
        <end position="332"/>
    </location>
</feature>
<dbReference type="InterPro" id="IPR046769">
    <property type="entry name" value="DOCKER_Lobe_A"/>
</dbReference>
<dbReference type="Pfam" id="PF06920">
    <property type="entry name" value="DHR-2_Lobe_A"/>
    <property type="match status" value="1"/>
</dbReference>
<evidence type="ECO:0000256" key="1">
    <source>
        <dbReference type="ARBA" id="ARBA00022658"/>
    </source>
</evidence>
<dbReference type="InterPro" id="IPR046770">
    <property type="entry name" value="DOCKER_Lobe_B"/>
</dbReference>
<feature type="compositionally biased region" description="Low complexity" evidence="3">
    <location>
        <begin position="51"/>
        <end position="61"/>
    </location>
</feature>
<evidence type="ECO:0000259" key="5">
    <source>
        <dbReference type="PROSITE" id="PS51651"/>
    </source>
</evidence>
<organism evidence="6 7">
    <name type="scientific">Cavenderia fasciculata</name>
    <name type="common">Slime mold</name>
    <name type="synonym">Dictyostelium fasciculatum</name>
    <dbReference type="NCBI Taxonomy" id="261658"/>
    <lineage>
        <taxon>Eukaryota</taxon>
        <taxon>Amoebozoa</taxon>
        <taxon>Evosea</taxon>
        <taxon>Eumycetozoa</taxon>
        <taxon>Dictyostelia</taxon>
        <taxon>Acytosteliales</taxon>
        <taxon>Cavenderiaceae</taxon>
        <taxon>Cavenderia</taxon>
    </lineage>
</organism>
<evidence type="ECO:0000313" key="6">
    <source>
        <dbReference type="EMBL" id="EGG18369.1"/>
    </source>
</evidence>
<dbReference type="InterPro" id="IPR056372">
    <property type="entry name" value="TPR_DOCK"/>
</dbReference>
<evidence type="ECO:0000256" key="3">
    <source>
        <dbReference type="SAM" id="MobiDB-lite"/>
    </source>
</evidence>
<feature type="region of interest" description="Disordered" evidence="3">
    <location>
        <begin position="30"/>
        <end position="248"/>
    </location>
</feature>
<dbReference type="CDD" id="cd00174">
    <property type="entry name" value="SH3"/>
    <property type="match status" value="1"/>
</dbReference>
<dbReference type="Proteomes" id="UP000007797">
    <property type="component" value="Unassembled WGS sequence"/>
</dbReference>
<dbReference type="OrthoDB" id="18896at2759"/>
<dbReference type="Pfam" id="PF23554">
    <property type="entry name" value="TPR_DOCK"/>
    <property type="match status" value="1"/>
</dbReference>
<feature type="compositionally biased region" description="Low complexity" evidence="3">
    <location>
        <begin position="1004"/>
        <end position="1028"/>
    </location>
</feature>